<dbReference type="KEGG" id="salc:C2138_13255"/>
<accession>A0A2U1T234</accession>
<protein>
    <submittedName>
        <fullName evidence="1">Uncharacterized protein</fullName>
    </submittedName>
</protein>
<evidence type="ECO:0000313" key="2">
    <source>
        <dbReference type="Proteomes" id="UP000244978"/>
    </source>
</evidence>
<dbReference type="OrthoDB" id="4979236at2"/>
<name>A0A2U1T234_9MICO</name>
<dbReference type="AlphaFoldDB" id="A0A2U1T234"/>
<dbReference type="RefSeq" id="WP_108518536.1">
    <property type="nucleotide sequence ID" value="NZ_CP026951.1"/>
</dbReference>
<dbReference type="EMBL" id="QEEX01000001">
    <property type="protein sequence ID" value="PWB97833.1"/>
    <property type="molecule type" value="Genomic_DNA"/>
</dbReference>
<gene>
    <name evidence="1" type="ORF">DF220_08305</name>
</gene>
<sequence length="104" mass="11372">MNPTTTSLPSGTFTAWSDTLDELERELTVADDVSRASGKWTAPVGLGQLPPELVGRARDLVERQQRMLARLDEERLGTGRHLAALRSVPTAQLVERSVYLDVAG</sequence>
<dbReference type="Proteomes" id="UP000244978">
    <property type="component" value="Unassembled WGS sequence"/>
</dbReference>
<comment type="caution">
    <text evidence="1">The sequence shown here is derived from an EMBL/GenBank/DDBJ whole genome shotgun (WGS) entry which is preliminary data.</text>
</comment>
<evidence type="ECO:0000313" key="1">
    <source>
        <dbReference type="EMBL" id="PWB97833.1"/>
    </source>
</evidence>
<keyword evidence="2" id="KW-1185">Reference proteome</keyword>
<organism evidence="1 2">
    <name type="scientific">Homoserinimonas hongtaonis</name>
    <dbReference type="NCBI Taxonomy" id="2079791"/>
    <lineage>
        <taxon>Bacteria</taxon>
        <taxon>Bacillati</taxon>
        <taxon>Actinomycetota</taxon>
        <taxon>Actinomycetes</taxon>
        <taxon>Micrococcales</taxon>
        <taxon>Microbacteriaceae</taxon>
        <taxon>Homoserinimonas</taxon>
    </lineage>
</organism>
<proteinExistence type="predicted"/>
<reference evidence="2" key="1">
    <citation type="submission" date="2018-04" db="EMBL/GenBank/DDBJ databases">
        <authorList>
            <person name="Liu S."/>
            <person name="Wang Z."/>
            <person name="Li J."/>
        </authorList>
    </citation>
    <scope>NUCLEOTIDE SEQUENCE [LARGE SCALE GENOMIC DNA]</scope>
    <source>
        <strain evidence="2">S1194</strain>
    </source>
</reference>